<sequence>GRVQSLTGGWATVRAQTVCLHGDGEQALAFARRLRAAFAEHHITISAE</sequence>
<dbReference type="AlphaFoldDB" id="A0A084ZXA6"/>
<reference evidence="2" key="1">
    <citation type="submission" date="2014-05" db="EMBL/GenBank/DDBJ databases">
        <title>ATOL: Assembling a taxonomically balanced genome-scale reconstruction of the evolutionary history of the Enterobacteriaceae.</title>
        <authorList>
            <person name="Plunkett G. III"/>
            <person name="Neeno-Eckwall E.C."/>
            <person name="Glasner J.D."/>
            <person name="Perna N.T."/>
        </authorList>
    </citation>
    <scope>NUCLEOTIDE SEQUENCE [LARGE SCALE GENOMIC DNA]</scope>
    <source>
        <strain evidence="2">ATCC 49490</strain>
    </source>
</reference>
<dbReference type="InterPro" id="IPR005501">
    <property type="entry name" value="LamB/YcsF/PxpA-like"/>
</dbReference>
<evidence type="ECO:0000313" key="2">
    <source>
        <dbReference type="Proteomes" id="UP000028630"/>
    </source>
</evidence>
<dbReference type="Gene3D" id="3.20.20.370">
    <property type="entry name" value="Glycoside hydrolase/deacetylase"/>
    <property type="match status" value="1"/>
</dbReference>
<dbReference type="Proteomes" id="UP000028630">
    <property type="component" value="Unassembled WGS sequence"/>
</dbReference>
<dbReference type="GO" id="GO:0005975">
    <property type="term" value="P:carbohydrate metabolic process"/>
    <property type="evidence" value="ECO:0007669"/>
    <property type="project" value="InterPro"/>
</dbReference>
<dbReference type="Pfam" id="PF03746">
    <property type="entry name" value="LamB_YcsF"/>
    <property type="match status" value="1"/>
</dbReference>
<dbReference type="RefSeq" id="WP_038159654.1">
    <property type="nucleotide sequence ID" value="NZ_JMTB01000101.1"/>
</dbReference>
<accession>A0A084ZXA6</accession>
<comment type="caution">
    <text evidence="1">The sequence shown here is derived from an EMBL/GenBank/DDBJ whole genome shotgun (WGS) entry which is preliminary data.</text>
</comment>
<name>A0A084ZXA6_9ENTR</name>
<evidence type="ECO:0000313" key="1">
    <source>
        <dbReference type="EMBL" id="KFC02601.1"/>
    </source>
</evidence>
<dbReference type="EMBL" id="JMTB01000101">
    <property type="protein sequence ID" value="KFC02601.1"/>
    <property type="molecule type" value="Genomic_DNA"/>
</dbReference>
<dbReference type="eggNOG" id="COG1540">
    <property type="taxonomic scope" value="Bacteria"/>
</dbReference>
<dbReference type="InterPro" id="IPR011330">
    <property type="entry name" value="Glyco_hydro/deAcase_b/a-brl"/>
</dbReference>
<protein>
    <recommendedName>
        <fullName evidence="3">LamB/YcsF family protein</fullName>
    </recommendedName>
</protein>
<dbReference type="SUPFAM" id="SSF88713">
    <property type="entry name" value="Glycoside hydrolase/deacetylase"/>
    <property type="match status" value="1"/>
</dbReference>
<feature type="non-terminal residue" evidence="1">
    <location>
        <position position="1"/>
    </location>
</feature>
<evidence type="ECO:0008006" key="3">
    <source>
        <dbReference type="Google" id="ProtNLM"/>
    </source>
</evidence>
<organism evidence="1 2">
    <name type="scientific">Trabulsiella guamensis ATCC 49490</name>
    <dbReference type="NCBI Taxonomy" id="1005994"/>
    <lineage>
        <taxon>Bacteria</taxon>
        <taxon>Pseudomonadati</taxon>
        <taxon>Pseudomonadota</taxon>
        <taxon>Gammaproteobacteria</taxon>
        <taxon>Enterobacterales</taxon>
        <taxon>Enterobacteriaceae</taxon>
        <taxon>Trabulsiella</taxon>
    </lineage>
</organism>
<gene>
    <name evidence="1" type="ORF">GTGU_03419</name>
</gene>
<keyword evidence="2" id="KW-1185">Reference proteome</keyword>
<proteinExistence type="predicted"/>